<dbReference type="EMBL" id="JAVUPU010000004">
    <property type="protein sequence ID" value="MDT9599122.1"/>
    <property type="molecule type" value="Genomic_DNA"/>
</dbReference>
<feature type="domain" description="Dienelactone hydrolase" evidence="1">
    <location>
        <begin position="62"/>
        <end position="290"/>
    </location>
</feature>
<gene>
    <name evidence="2" type="ORF">RQX22_09195</name>
</gene>
<dbReference type="GO" id="GO:0016787">
    <property type="term" value="F:hydrolase activity"/>
    <property type="evidence" value="ECO:0007669"/>
    <property type="project" value="UniProtKB-KW"/>
</dbReference>
<evidence type="ECO:0000259" key="1">
    <source>
        <dbReference type="Pfam" id="PF01738"/>
    </source>
</evidence>
<proteinExistence type="predicted"/>
<dbReference type="RefSeq" id="WP_315725776.1">
    <property type="nucleotide sequence ID" value="NZ_JAVUPU010000004.1"/>
</dbReference>
<name>A0ABU3Q6U1_9SPHN</name>
<sequence length="291" mass="31366">MCERDQIDQWSRGGSHDWAMNRRHFALAGLGALAACASGSVGAGSGELAEERVRFATADGNMDGFFVRPAQGRHPAILTWPDIAGLREAFEVMARRLAGQGYAVLVVNPYYRALPAPQFRDFAEFRGQNGFEKVGPWRGALTADAIQRDAKAAIGWLDDRREVDTGRGVGTHGYCMGGPFTVWTAAAVPGRVRAAASLHGGGLVKPDDPQSPHKLLADTRARYLFAIGQDDDAKAPEVKTALREAAAAARRPAEVEVYSANHGWTVIDSPSYDAAAAERAWERMSALFATL</sequence>
<protein>
    <submittedName>
        <fullName evidence="2">Dienelactone hydrolase family protein</fullName>
    </submittedName>
</protein>
<reference evidence="2 3" key="1">
    <citation type="submission" date="2023-05" db="EMBL/GenBank/DDBJ databases">
        <authorList>
            <person name="Guo Y."/>
        </authorList>
    </citation>
    <scope>NUCLEOTIDE SEQUENCE [LARGE SCALE GENOMIC DNA]</scope>
    <source>
        <strain evidence="2 3">GR2756</strain>
    </source>
</reference>
<keyword evidence="2" id="KW-0378">Hydrolase</keyword>
<organism evidence="2 3">
    <name type="scientific">Sphingosinicella rhizophila</name>
    <dbReference type="NCBI Taxonomy" id="3050082"/>
    <lineage>
        <taxon>Bacteria</taxon>
        <taxon>Pseudomonadati</taxon>
        <taxon>Pseudomonadota</taxon>
        <taxon>Alphaproteobacteria</taxon>
        <taxon>Sphingomonadales</taxon>
        <taxon>Sphingosinicellaceae</taxon>
        <taxon>Sphingosinicella</taxon>
    </lineage>
</organism>
<dbReference type="InterPro" id="IPR051049">
    <property type="entry name" value="Dienelactone_hydrolase-like"/>
</dbReference>
<dbReference type="SUPFAM" id="SSF53474">
    <property type="entry name" value="alpha/beta-Hydrolases"/>
    <property type="match status" value="1"/>
</dbReference>
<comment type="caution">
    <text evidence="2">The sequence shown here is derived from an EMBL/GenBank/DDBJ whole genome shotgun (WGS) entry which is preliminary data.</text>
</comment>
<evidence type="ECO:0000313" key="2">
    <source>
        <dbReference type="EMBL" id="MDT9599122.1"/>
    </source>
</evidence>
<dbReference type="InterPro" id="IPR029058">
    <property type="entry name" value="AB_hydrolase_fold"/>
</dbReference>
<dbReference type="Gene3D" id="3.40.50.1820">
    <property type="entry name" value="alpha/beta hydrolase"/>
    <property type="match status" value="1"/>
</dbReference>
<evidence type="ECO:0000313" key="3">
    <source>
        <dbReference type="Proteomes" id="UP001259572"/>
    </source>
</evidence>
<dbReference type="PANTHER" id="PTHR46623:SF10">
    <property type="entry name" value="CARBOXYMETHYLENEBUTENOLIDASE HOMOLOG"/>
    <property type="match status" value="1"/>
</dbReference>
<dbReference type="Pfam" id="PF01738">
    <property type="entry name" value="DLH"/>
    <property type="match status" value="1"/>
</dbReference>
<accession>A0ABU3Q6U1</accession>
<dbReference type="InterPro" id="IPR002925">
    <property type="entry name" value="Dienelactn_hydro"/>
</dbReference>
<dbReference type="Proteomes" id="UP001259572">
    <property type="component" value="Unassembled WGS sequence"/>
</dbReference>
<dbReference type="PANTHER" id="PTHR46623">
    <property type="entry name" value="CARBOXYMETHYLENEBUTENOLIDASE-RELATED"/>
    <property type="match status" value="1"/>
</dbReference>
<keyword evidence="3" id="KW-1185">Reference proteome</keyword>